<dbReference type="KEGG" id="fpu:FPSE_06633"/>
<organism evidence="6 7">
    <name type="scientific">Fusarium pseudograminearum (strain CS3096)</name>
    <name type="common">Wheat and barley crown-rot fungus</name>
    <dbReference type="NCBI Taxonomy" id="1028729"/>
    <lineage>
        <taxon>Eukaryota</taxon>
        <taxon>Fungi</taxon>
        <taxon>Dikarya</taxon>
        <taxon>Ascomycota</taxon>
        <taxon>Pezizomycotina</taxon>
        <taxon>Sordariomycetes</taxon>
        <taxon>Hypocreomycetidae</taxon>
        <taxon>Hypocreales</taxon>
        <taxon>Nectriaceae</taxon>
        <taxon>Fusarium</taxon>
    </lineage>
</organism>
<dbReference type="InterPro" id="IPR005225">
    <property type="entry name" value="Small_GTP-bd"/>
</dbReference>
<feature type="binding site" evidence="3">
    <location>
        <begin position="157"/>
        <end position="160"/>
    </location>
    <ligand>
        <name>GTP</name>
        <dbReference type="ChEBI" id="CHEBI:37565"/>
    </ligand>
</feature>
<dbReference type="GO" id="GO:0005525">
    <property type="term" value="F:GTP binding"/>
    <property type="evidence" value="ECO:0007669"/>
    <property type="project" value="UniProtKB-KW"/>
</dbReference>
<evidence type="ECO:0000313" key="6">
    <source>
        <dbReference type="EMBL" id="EKJ73209.1"/>
    </source>
</evidence>
<accession>K3VGJ7</accession>
<name>K3VGJ7_FUSPC</name>
<proteinExistence type="inferred from homology"/>
<dbReference type="SMART" id="SM00178">
    <property type="entry name" value="SAR"/>
    <property type="match status" value="1"/>
</dbReference>
<keyword evidence="4" id="KW-0479">Metal-binding</keyword>
<evidence type="ECO:0000256" key="4">
    <source>
        <dbReference type="PIRSR" id="PIRSR606689-2"/>
    </source>
</evidence>
<evidence type="ECO:0000256" key="2">
    <source>
        <dbReference type="ARBA" id="ARBA00023134"/>
    </source>
</evidence>
<dbReference type="PANTHER" id="PTHR11711">
    <property type="entry name" value="ADP RIBOSYLATION FACTOR-RELATED"/>
    <property type="match status" value="1"/>
</dbReference>
<feature type="binding site" evidence="3">
    <location>
        <position position="101"/>
    </location>
    <ligand>
        <name>GTP</name>
        <dbReference type="ChEBI" id="CHEBI:37565"/>
    </ligand>
</feature>
<reference evidence="6 7" key="1">
    <citation type="journal article" date="2012" name="PLoS Pathog.">
        <title>Comparative pathogenomics reveals horizontally acquired novel virulence genes in fungi infecting cereal hosts.</title>
        <authorList>
            <person name="Gardiner D.M."/>
            <person name="McDonald M.C."/>
            <person name="Covarelli L."/>
            <person name="Solomon P.S."/>
            <person name="Rusu A.G."/>
            <person name="Marshall M."/>
            <person name="Kazan K."/>
            <person name="Chakraborty S."/>
            <person name="McDonald B.A."/>
            <person name="Manners J.M."/>
        </authorList>
    </citation>
    <scope>NUCLEOTIDE SEQUENCE [LARGE SCALE GENOMIC DNA]</scope>
    <source>
        <strain evidence="6 7">CS3096</strain>
    </source>
</reference>
<protein>
    <recommendedName>
        <fullName evidence="8">ADP-ribosylation factor</fullName>
    </recommendedName>
</protein>
<dbReference type="OrthoDB" id="442317at2759"/>
<feature type="binding site" evidence="4">
    <location>
        <position position="62"/>
    </location>
    <ligand>
        <name>Mg(2+)</name>
        <dbReference type="ChEBI" id="CHEBI:18420"/>
    </ligand>
</feature>
<feature type="binding site" evidence="3">
    <location>
        <begin position="55"/>
        <end position="62"/>
    </location>
    <ligand>
        <name>GTP</name>
        <dbReference type="ChEBI" id="CHEBI:37565"/>
    </ligand>
</feature>
<keyword evidence="4" id="KW-0460">Magnesium</keyword>
<gene>
    <name evidence="6" type="ORF">FPSE_06633</name>
</gene>
<dbReference type="InterPro" id="IPR024156">
    <property type="entry name" value="Small_GTPase_ARF"/>
</dbReference>
<keyword evidence="7" id="KW-1185">Reference proteome</keyword>
<comment type="similarity">
    <text evidence="5">Belongs to the small GTPase superfamily. Arf family.</text>
</comment>
<dbReference type="AlphaFoldDB" id="K3VGJ7"/>
<keyword evidence="2 3" id="KW-0342">GTP-binding</keyword>
<dbReference type="GO" id="GO:0003924">
    <property type="term" value="F:GTPase activity"/>
    <property type="evidence" value="ECO:0007669"/>
    <property type="project" value="InterPro"/>
</dbReference>
<dbReference type="HOGENOM" id="CLU_040729_9_3_1"/>
<evidence type="ECO:0000256" key="3">
    <source>
        <dbReference type="PIRSR" id="PIRSR606689-1"/>
    </source>
</evidence>
<dbReference type="Proteomes" id="UP000007978">
    <property type="component" value="Chromosome 2"/>
</dbReference>
<dbReference type="SMART" id="SM00177">
    <property type="entry name" value="ARF"/>
    <property type="match status" value="1"/>
</dbReference>
<dbReference type="InterPro" id="IPR006689">
    <property type="entry name" value="Small_GTPase_ARF/SAR"/>
</dbReference>
<comment type="caution">
    <text evidence="6">The sequence shown here is derived from an EMBL/GenBank/DDBJ whole genome shotgun (WGS) entry which is preliminary data.</text>
</comment>
<dbReference type="Gene3D" id="3.40.50.300">
    <property type="entry name" value="P-loop containing nucleotide triphosphate hydrolases"/>
    <property type="match status" value="1"/>
</dbReference>
<dbReference type="Pfam" id="PF00025">
    <property type="entry name" value="Arf"/>
    <property type="match status" value="1"/>
</dbReference>
<evidence type="ECO:0000256" key="1">
    <source>
        <dbReference type="ARBA" id="ARBA00022741"/>
    </source>
</evidence>
<evidence type="ECO:0008006" key="8">
    <source>
        <dbReference type="Google" id="ProtNLM"/>
    </source>
</evidence>
<dbReference type="RefSeq" id="XP_009258026.1">
    <property type="nucleotide sequence ID" value="XM_009259751.1"/>
</dbReference>
<dbReference type="PROSITE" id="PS51417">
    <property type="entry name" value="ARF"/>
    <property type="match status" value="1"/>
</dbReference>
<dbReference type="EMBL" id="AFNW01000183">
    <property type="protein sequence ID" value="EKJ73209.1"/>
    <property type="molecule type" value="Genomic_DNA"/>
</dbReference>
<sequence>MHMILVKCHRLLVPEIVLPSPSGPRYLNLSAAYCIMGATISQLWTPPMIDIAVVGLPSAGKTAIIHKLSGGQKPTQPLNETVNTTHFSQGSQQYFFFDYSGNEKVRAIWRVFLSRKEALVFVIDSTNRDNMEETKEALWNVLRNIMLDGQPVLILANKQDHPKAMNVLELIECLEIDKDLEKNKNFVRVLFHQSLRIVATSAITGENLVEGLEWMRQVYFQDDIDNNPIQDIQDYK</sequence>
<dbReference type="SUPFAM" id="SSF52540">
    <property type="entry name" value="P-loop containing nucleoside triphosphate hydrolases"/>
    <property type="match status" value="1"/>
</dbReference>
<dbReference type="eggNOG" id="KOG0071">
    <property type="taxonomic scope" value="Eukaryota"/>
</dbReference>
<dbReference type="PRINTS" id="PR00328">
    <property type="entry name" value="SAR1GTPBP"/>
</dbReference>
<evidence type="ECO:0000256" key="5">
    <source>
        <dbReference type="RuleBase" id="RU003925"/>
    </source>
</evidence>
<evidence type="ECO:0000313" key="7">
    <source>
        <dbReference type="Proteomes" id="UP000007978"/>
    </source>
</evidence>
<dbReference type="NCBIfam" id="TIGR00231">
    <property type="entry name" value="small_GTP"/>
    <property type="match status" value="1"/>
</dbReference>
<dbReference type="GO" id="GO:0046872">
    <property type="term" value="F:metal ion binding"/>
    <property type="evidence" value="ECO:0007669"/>
    <property type="project" value="UniProtKB-KW"/>
</dbReference>
<dbReference type="GeneID" id="20365251"/>
<dbReference type="InterPro" id="IPR027417">
    <property type="entry name" value="P-loop_NTPase"/>
</dbReference>
<keyword evidence="1 3" id="KW-0547">Nucleotide-binding</keyword>